<evidence type="ECO:0000313" key="4">
    <source>
        <dbReference type="Proteomes" id="UP000721954"/>
    </source>
</evidence>
<gene>
    <name evidence="3" type="ORF">JW613_15830</name>
</gene>
<dbReference type="RefSeq" id="WP_180289670.1">
    <property type="nucleotide sequence ID" value="NZ_JAFFZM010000008.1"/>
</dbReference>
<reference evidence="3 4" key="1">
    <citation type="submission" date="2021-02" db="EMBL/GenBank/DDBJ databases">
        <title>Streptomyces spirodelae sp. nov., isolated from duckweed.</title>
        <authorList>
            <person name="Saimee Y."/>
            <person name="Duangmal K."/>
        </authorList>
    </citation>
    <scope>NUCLEOTIDE SEQUENCE [LARGE SCALE GENOMIC DNA]</scope>
    <source>
        <strain evidence="3 4">DSM 42105</strain>
    </source>
</reference>
<feature type="signal peptide" evidence="2">
    <location>
        <begin position="1"/>
        <end position="27"/>
    </location>
</feature>
<feature type="chain" id="PRO_5046897597" evidence="2">
    <location>
        <begin position="28"/>
        <end position="51"/>
    </location>
</feature>
<keyword evidence="2" id="KW-0732">Signal</keyword>
<protein>
    <submittedName>
        <fullName evidence="3">Uncharacterized protein</fullName>
    </submittedName>
</protein>
<evidence type="ECO:0000256" key="2">
    <source>
        <dbReference type="SAM" id="SignalP"/>
    </source>
</evidence>
<name>A0ABS3XWR8_9ACTN</name>
<feature type="region of interest" description="Disordered" evidence="1">
    <location>
        <begin position="32"/>
        <end position="51"/>
    </location>
</feature>
<accession>A0ABS3XWR8</accession>
<dbReference type="EMBL" id="JAFFZM010000008">
    <property type="protein sequence ID" value="MBO8199756.1"/>
    <property type="molecule type" value="Genomic_DNA"/>
</dbReference>
<keyword evidence="4" id="KW-1185">Reference proteome</keyword>
<feature type="compositionally biased region" description="Low complexity" evidence="1">
    <location>
        <begin position="32"/>
        <end position="45"/>
    </location>
</feature>
<sequence>MSLLKRILATSAVAAALLGWLGTPAVADSPAASAAGDTAVSTASTDNNHSS</sequence>
<evidence type="ECO:0000256" key="1">
    <source>
        <dbReference type="SAM" id="MobiDB-lite"/>
    </source>
</evidence>
<proteinExistence type="predicted"/>
<evidence type="ECO:0000313" key="3">
    <source>
        <dbReference type="EMBL" id="MBO8199756.1"/>
    </source>
</evidence>
<comment type="caution">
    <text evidence="3">The sequence shown here is derived from an EMBL/GenBank/DDBJ whole genome shotgun (WGS) entry which is preliminary data.</text>
</comment>
<dbReference type="Proteomes" id="UP000721954">
    <property type="component" value="Unassembled WGS sequence"/>
</dbReference>
<dbReference type="GeneID" id="96260078"/>
<organism evidence="3 4">
    <name type="scientific">Streptomyces smyrnaeus</name>
    <dbReference type="NCBI Taxonomy" id="1387713"/>
    <lineage>
        <taxon>Bacteria</taxon>
        <taxon>Bacillati</taxon>
        <taxon>Actinomycetota</taxon>
        <taxon>Actinomycetes</taxon>
        <taxon>Kitasatosporales</taxon>
        <taxon>Streptomycetaceae</taxon>
        <taxon>Streptomyces</taxon>
    </lineage>
</organism>